<accession>A0A699XIZ2</accession>
<dbReference type="EMBL" id="BKCJ011829696">
    <property type="protein sequence ID" value="GFD56464.1"/>
    <property type="molecule type" value="Genomic_DNA"/>
</dbReference>
<reference evidence="1" key="1">
    <citation type="journal article" date="2019" name="Sci. Rep.">
        <title>Draft genome of Tanacetum cinerariifolium, the natural source of mosquito coil.</title>
        <authorList>
            <person name="Yamashiro T."/>
            <person name="Shiraishi A."/>
            <person name="Satake H."/>
            <person name="Nakayama K."/>
        </authorList>
    </citation>
    <scope>NUCLEOTIDE SEQUENCE</scope>
</reference>
<proteinExistence type="predicted"/>
<feature type="non-terminal residue" evidence="1">
    <location>
        <position position="1"/>
    </location>
</feature>
<comment type="caution">
    <text evidence="1">The sequence shown here is derived from an EMBL/GenBank/DDBJ whole genome shotgun (WGS) entry which is preliminary data.</text>
</comment>
<dbReference type="AlphaFoldDB" id="A0A699XIZ2"/>
<feature type="non-terminal residue" evidence="1">
    <location>
        <position position="91"/>
    </location>
</feature>
<organism evidence="1">
    <name type="scientific">Tanacetum cinerariifolium</name>
    <name type="common">Dalmatian daisy</name>
    <name type="synonym">Chrysanthemum cinerariifolium</name>
    <dbReference type="NCBI Taxonomy" id="118510"/>
    <lineage>
        <taxon>Eukaryota</taxon>
        <taxon>Viridiplantae</taxon>
        <taxon>Streptophyta</taxon>
        <taxon>Embryophyta</taxon>
        <taxon>Tracheophyta</taxon>
        <taxon>Spermatophyta</taxon>
        <taxon>Magnoliopsida</taxon>
        <taxon>eudicotyledons</taxon>
        <taxon>Gunneridae</taxon>
        <taxon>Pentapetalae</taxon>
        <taxon>asterids</taxon>
        <taxon>campanulids</taxon>
        <taxon>Asterales</taxon>
        <taxon>Asteraceae</taxon>
        <taxon>Asteroideae</taxon>
        <taxon>Anthemideae</taxon>
        <taxon>Anthemidinae</taxon>
        <taxon>Tanacetum</taxon>
    </lineage>
</organism>
<sequence>EQAANLSINITEPSRRLNSFCYDDDDDDEEEKTIPLNDIISQLPPSIVITTSPLVLPIEDLEVSLIMGNEKLNTIPEKESNEFIKSSVDDL</sequence>
<gene>
    <name evidence="1" type="ORF">Tci_928433</name>
</gene>
<name>A0A699XIZ2_TANCI</name>
<protein>
    <submittedName>
        <fullName evidence="1">Uncharacterized protein</fullName>
    </submittedName>
</protein>
<evidence type="ECO:0000313" key="1">
    <source>
        <dbReference type="EMBL" id="GFD56464.1"/>
    </source>
</evidence>